<dbReference type="InterPro" id="IPR004513">
    <property type="entry name" value="FtsX"/>
</dbReference>
<evidence type="ECO:0000259" key="12">
    <source>
        <dbReference type="Pfam" id="PF02687"/>
    </source>
</evidence>
<evidence type="ECO:0000256" key="4">
    <source>
        <dbReference type="ARBA" id="ARBA00022475"/>
    </source>
</evidence>
<dbReference type="Proteomes" id="UP000035648">
    <property type="component" value="Chromosome"/>
</dbReference>
<dbReference type="AlphaFoldDB" id="A0A0G4B514"/>
<keyword evidence="8 10" id="KW-0472">Membrane</keyword>
<gene>
    <name evidence="14" type="ORF">UT28_C0001G0706</name>
</gene>
<evidence type="ECO:0000256" key="11">
    <source>
        <dbReference type="SAM" id="Phobius"/>
    </source>
</evidence>
<evidence type="ECO:0000256" key="9">
    <source>
        <dbReference type="ARBA" id="ARBA00023306"/>
    </source>
</evidence>
<keyword evidence="4 10" id="KW-1003">Cell membrane</keyword>
<feature type="transmembrane region" description="Helical" evidence="11">
    <location>
        <begin position="177"/>
        <end position="197"/>
    </location>
</feature>
<keyword evidence="5 10" id="KW-0132">Cell division</keyword>
<name>A0A0G4B514_9BACT</name>
<protein>
    <recommendedName>
        <fullName evidence="3 10">Cell division protein FtsX</fullName>
    </recommendedName>
</protein>
<comment type="subcellular location">
    <subcellularLocation>
        <location evidence="1">Cell membrane</location>
        <topology evidence="1">Multi-pass membrane protein</topology>
    </subcellularLocation>
</comment>
<evidence type="ECO:0000256" key="7">
    <source>
        <dbReference type="ARBA" id="ARBA00022989"/>
    </source>
</evidence>
<evidence type="ECO:0000256" key="2">
    <source>
        <dbReference type="ARBA" id="ARBA00007379"/>
    </source>
</evidence>
<dbReference type="Gene3D" id="3.30.70.3040">
    <property type="match status" value="1"/>
</dbReference>
<feature type="domain" description="FtsX extracellular" evidence="13">
    <location>
        <begin position="60"/>
        <end position="143"/>
    </location>
</feature>
<dbReference type="InterPro" id="IPR058204">
    <property type="entry name" value="FtsX_firmicutes-type"/>
</dbReference>
<evidence type="ECO:0000256" key="3">
    <source>
        <dbReference type="ARBA" id="ARBA00021907"/>
    </source>
</evidence>
<evidence type="ECO:0000256" key="10">
    <source>
        <dbReference type="PIRNR" id="PIRNR003097"/>
    </source>
</evidence>
<keyword evidence="6 11" id="KW-0812">Transmembrane</keyword>
<evidence type="ECO:0000313" key="15">
    <source>
        <dbReference type="Proteomes" id="UP000035648"/>
    </source>
</evidence>
<evidence type="ECO:0000256" key="8">
    <source>
        <dbReference type="ARBA" id="ARBA00023136"/>
    </source>
</evidence>
<organism evidence="14 15">
    <name type="scientific">Berkelbacteria bacterium GW2011_GWE1_39_12</name>
    <dbReference type="NCBI Taxonomy" id="1618337"/>
    <lineage>
        <taxon>Bacteria</taxon>
        <taxon>Candidatus Berkelbacteria</taxon>
    </lineage>
</organism>
<dbReference type="GO" id="GO:0005886">
    <property type="term" value="C:plasma membrane"/>
    <property type="evidence" value="ECO:0007669"/>
    <property type="project" value="UniProtKB-SubCell"/>
</dbReference>
<dbReference type="InterPro" id="IPR003838">
    <property type="entry name" value="ABC3_permease_C"/>
</dbReference>
<dbReference type="PANTHER" id="PTHR47755:SF1">
    <property type="entry name" value="CELL DIVISION PROTEIN FTSX"/>
    <property type="match status" value="1"/>
</dbReference>
<feature type="transmembrane region" description="Helical" evidence="11">
    <location>
        <begin position="230"/>
        <end position="255"/>
    </location>
</feature>
<keyword evidence="7 11" id="KW-1133">Transmembrane helix</keyword>
<accession>A0A0G4B514</accession>
<dbReference type="Pfam" id="PF02687">
    <property type="entry name" value="FtsX"/>
    <property type="match status" value="1"/>
</dbReference>
<evidence type="ECO:0000256" key="6">
    <source>
        <dbReference type="ARBA" id="ARBA00022692"/>
    </source>
</evidence>
<sequence length="304" mass="34494">MSWKTFTRIFKLGITNFWRNRWLSLAATLVMTLTLLIISIFAMMTLVISKTTDSIRDKMDITVYFNDSATVDQIVSFQHQIAARTDVKEVRYISKEEALVSFKNQQAGKKVADLIDPNENPLPRSLEVKANQAESLDQIATFLGQETFTPMVHVISYQENRVVINRLIGFTTFLKKVGWLFSGVFVLISILVILNTIRLTILTRKNEIEIMRLVGANDNFIKVPFIIEGLLYGIIATIISTMFLKIGMQIITPMMNQYLGMDFSNQMTNFFSGNFLSIFGMEILVGIAIGIGCSLISIRKYLKV</sequence>
<dbReference type="KEGG" id="bbgw:UT28_C0001G0706"/>
<feature type="domain" description="ABC3 transporter permease C-terminal" evidence="12">
    <location>
        <begin position="180"/>
        <end position="303"/>
    </location>
</feature>
<dbReference type="NCBIfam" id="NF038347">
    <property type="entry name" value="FtsX_Gpos"/>
    <property type="match status" value="1"/>
</dbReference>
<proteinExistence type="inferred from homology"/>
<dbReference type="Pfam" id="PF18075">
    <property type="entry name" value="FtsX_ECD"/>
    <property type="match status" value="1"/>
</dbReference>
<evidence type="ECO:0000256" key="1">
    <source>
        <dbReference type="ARBA" id="ARBA00004651"/>
    </source>
</evidence>
<reference evidence="14 15" key="1">
    <citation type="journal article" date="2015" name="Nature">
        <title>rRNA introns, odd ribosomes, and small enigmatic genomes across a large radiation of phyla.</title>
        <authorList>
            <person name="Brown C.T."/>
            <person name="Hug L.A."/>
            <person name="Thomas B.C."/>
            <person name="Sharon I."/>
            <person name="Castelle C.J."/>
            <person name="Singh A."/>
            <person name="Wilkins M.J."/>
            <person name="Williams K.H."/>
            <person name="Banfield J.F."/>
        </authorList>
    </citation>
    <scope>NUCLEOTIDE SEQUENCE [LARGE SCALE GENOMIC DNA]</scope>
</reference>
<dbReference type="PANTHER" id="PTHR47755">
    <property type="entry name" value="CELL DIVISION PROTEIN FTSX"/>
    <property type="match status" value="1"/>
</dbReference>
<comment type="similarity">
    <text evidence="2 10">Belongs to the ABC-4 integral membrane protein family. FtsX subfamily.</text>
</comment>
<evidence type="ECO:0000259" key="13">
    <source>
        <dbReference type="Pfam" id="PF18075"/>
    </source>
</evidence>
<feature type="transmembrane region" description="Helical" evidence="11">
    <location>
        <begin position="21"/>
        <end position="48"/>
    </location>
</feature>
<dbReference type="STRING" id="1618337.UT28_C0001G0706"/>
<dbReference type="EMBL" id="CP011213">
    <property type="protein sequence ID" value="AKM82498.1"/>
    <property type="molecule type" value="Genomic_DNA"/>
</dbReference>
<evidence type="ECO:0000313" key="14">
    <source>
        <dbReference type="EMBL" id="AKM82498.1"/>
    </source>
</evidence>
<dbReference type="GO" id="GO:0051301">
    <property type="term" value="P:cell division"/>
    <property type="evidence" value="ECO:0007669"/>
    <property type="project" value="UniProtKB-KW"/>
</dbReference>
<dbReference type="PIRSF" id="PIRSF003097">
    <property type="entry name" value="FtsX"/>
    <property type="match status" value="1"/>
</dbReference>
<keyword evidence="9 10" id="KW-0131">Cell cycle</keyword>
<dbReference type="InterPro" id="IPR040690">
    <property type="entry name" value="FtsX_ECD"/>
</dbReference>
<evidence type="ECO:0000256" key="5">
    <source>
        <dbReference type="ARBA" id="ARBA00022618"/>
    </source>
</evidence>
<feature type="transmembrane region" description="Helical" evidence="11">
    <location>
        <begin position="275"/>
        <end position="298"/>
    </location>
</feature>